<reference evidence="2" key="1">
    <citation type="submission" date="2024-03" db="EMBL/GenBank/DDBJ databases">
        <title>WGS assembly of Saponaria officinalis var. Norfolk2.</title>
        <authorList>
            <person name="Jenkins J."/>
            <person name="Shu S."/>
            <person name="Grimwood J."/>
            <person name="Barry K."/>
            <person name="Goodstein D."/>
            <person name="Schmutz J."/>
            <person name="Leebens-Mack J."/>
            <person name="Osbourn A."/>
        </authorList>
    </citation>
    <scope>NUCLEOTIDE SEQUENCE [LARGE SCALE GENOMIC DNA]</scope>
    <source>
        <strain evidence="2">JIC</strain>
    </source>
</reference>
<evidence type="ECO:0000256" key="1">
    <source>
        <dbReference type="SAM" id="MobiDB-lite"/>
    </source>
</evidence>
<proteinExistence type="predicted"/>
<organism evidence="2 3">
    <name type="scientific">Saponaria officinalis</name>
    <name type="common">Common soapwort</name>
    <name type="synonym">Lychnis saponaria</name>
    <dbReference type="NCBI Taxonomy" id="3572"/>
    <lineage>
        <taxon>Eukaryota</taxon>
        <taxon>Viridiplantae</taxon>
        <taxon>Streptophyta</taxon>
        <taxon>Embryophyta</taxon>
        <taxon>Tracheophyta</taxon>
        <taxon>Spermatophyta</taxon>
        <taxon>Magnoliopsida</taxon>
        <taxon>eudicotyledons</taxon>
        <taxon>Gunneridae</taxon>
        <taxon>Pentapetalae</taxon>
        <taxon>Caryophyllales</taxon>
        <taxon>Caryophyllaceae</taxon>
        <taxon>Caryophylleae</taxon>
        <taxon>Saponaria</taxon>
    </lineage>
</organism>
<feature type="region of interest" description="Disordered" evidence="1">
    <location>
        <begin position="131"/>
        <end position="159"/>
    </location>
</feature>
<gene>
    <name evidence="2" type="ORF">RND81_04G005400</name>
</gene>
<name>A0AAW1LE31_SAPOF</name>
<protein>
    <submittedName>
        <fullName evidence="2">Uncharacterized protein</fullName>
    </submittedName>
</protein>
<feature type="region of interest" description="Disordered" evidence="1">
    <location>
        <begin position="1"/>
        <end position="39"/>
    </location>
</feature>
<dbReference type="EMBL" id="JBDFQZ010000004">
    <property type="protein sequence ID" value="KAK9732534.1"/>
    <property type="molecule type" value="Genomic_DNA"/>
</dbReference>
<evidence type="ECO:0000313" key="3">
    <source>
        <dbReference type="Proteomes" id="UP001443914"/>
    </source>
</evidence>
<keyword evidence="3" id="KW-1185">Reference proteome</keyword>
<feature type="compositionally biased region" description="Low complexity" evidence="1">
    <location>
        <begin position="1"/>
        <end position="24"/>
    </location>
</feature>
<comment type="caution">
    <text evidence="2">The sequence shown here is derived from an EMBL/GenBank/DDBJ whole genome shotgun (WGS) entry which is preliminary data.</text>
</comment>
<dbReference type="Proteomes" id="UP001443914">
    <property type="component" value="Unassembled WGS sequence"/>
</dbReference>
<feature type="region of interest" description="Disordered" evidence="1">
    <location>
        <begin position="102"/>
        <end position="121"/>
    </location>
</feature>
<dbReference type="AlphaFoldDB" id="A0AAW1LE31"/>
<evidence type="ECO:0000313" key="2">
    <source>
        <dbReference type="EMBL" id="KAK9732534.1"/>
    </source>
</evidence>
<accession>A0AAW1LE31</accession>
<sequence>MEETQQMTTTVHQQHQRLQAMQQHAEMQRRSVNHPSLGGPVNGIMDNRMALLKSAGNQQGQLGQGNSGSTFASLHQIQTQQTTTSVHLMQLLQFQVMQRHAETQRRSVNDPLLGGPVNGIMDNRMTLRKSADNQQGQLGQGNSGSTSVSSQQIQAQPYTNSEIKSEVNVGSAQKSLSMNPSSVYGQAIVQIDTVDSSPSINSHPLKGCPLADDLEQFADVSLDDSVSSHHATPDLYGTLNK</sequence>
<feature type="compositionally biased region" description="Polar residues" evidence="1">
    <location>
        <begin position="146"/>
        <end position="159"/>
    </location>
</feature>